<reference evidence="7 8" key="1">
    <citation type="submission" date="2020-05" db="EMBL/GenBank/DDBJ databases">
        <title>Draft genome sequence of Desulfovibrio sp. strain HN2T.</title>
        <authorList>
            <person name="Ueno A."/>
            <person name="Tamazawa S."/>
            <person name="Tamamura S."/>
            <person name="Murakami T."/>
            <person name="Kiyama T."/>
            <person name="Inomata H."/>
            <person name="Amano Y."/>
            <person name="Miyakawa K."/>
            <person name="Tamaki H."/>
            <person name="Naganuma T."/>
            <person name="Kaneko K."/>
        </authorList>
    </citation>
    <scope>NUCLEOTIDE SEQUENCE [LARGE SCALE GENOMIC DNA]</scope>
    <source>
        <strain evidence="7 8">HN2</strain>
    </source>
</reference>
<dbReference type="RefSeq" id="WP_174404820.1">
    <property type="nucleotide sequence ID" value="NZ_BLVO01000013.1"/>
</dbReference>
<feature type="transmembrane region" description="Helical" evidence="5">
    <location>
        <begin position="77"/>
        <end position="96"/>
    </location>
</feature>
<keyword evidence="8" id="KW-1185">Reference proteome</keyword>
<feature type="transmembrane region" description="Helical" evidence="5">
    <location>
        <begin position="158"/>
        <end position="182"/>
    </location>
</feature>
<feature type="transmembrane region" description="Helical" evidence="5">
    <location>
        <begin position="132"/>
        <end position="151"/>
    </location>
</feature>
<feature type="transmembrane region" description="Helical" evidence="5">
    <location>
        <begin position="108"/>
        <end position="126"/>
    </location>
</feature>
<evidence type="ECO:0000313" key="7">
    <source>
        <dbReference type="EMBL" id="GFM33137.1"/>
    </source>
</evidence>
<dbReference type="Gene3D" id="1.20.1540.10">
    <property type="entry name" value="Rhomboid-like"/>
    <property type="match status" value="1"/>
</dbReference>
<evidence type="ECO:0000259" key="6">
    <source>
        <dbReference type="Pfam" id="PF01694"/>
    </source>
</evidence>
<name>A0A7J0BHG7_9BACT</name>
<protein>
    <submittedName>
        <fullName evidence="7">Rhomboid family intramembrane serine protease</fullName>
    </submittedName>
</protein>
<dbReference type="InterPro" id="IPR022764">
    <property type="entry name" value="Peptidase_S54_rhomboid_dom"/>
</dbReference>
<dbReference type="FunFam" id="1.20.1540.10:FF:000027">
    <property type="entry name" value="Rhomboid family intramembrane serine protease"/>
    <property type="match status" value="1"/>
</dbReference>
<dbReference type="PANTHER" id="PTHR43731">
    <property type="entry name" value="RHOMBOID PROTEASE"/>
    <property type="match status" value="1"/>
</dbReference>
<evidence type="ECO:0000256" key="1">
    <source>
        <dbReference type="ARBA" id="ARBA00004141"/>
    </source>
</evidence>
<dbReference type="InterPro" id="IPR050925">
    <property type="entry name" value="Rhomboid_protease_S54"/>
</dbReference>
<keyword evidence="7" id="KW-0645">Protease</keyword>
<proteinExistence type="predicted"/>
<organism evidence="7 8">
    <name type="scientific">Desulfovibrio subterraneus</name>
    <dbReference type="NCBI Taxonomy" id="2718620"/>
    <lineage>
        <taxon>Bacteria</taxon>
        <taxon>Pseudomonadati</taxon>
        <taxon>Thermodesulfobacteriota</taxon>
        <taxon>Desulfovibrionia</taxon>
        <taxon>Desulfovibrionales</taxon>
        <taxon>Desulfovibrionaceae</taxon>
        <taxon>Desulfovibrio</taxon>
    </lineage>
</organism>
<dbReference type="GO" id="GO:0006508">
    <property type="term" value="P:proteolysis"/>
    <property type="evidence" value="ECO:0007669"/>
    <property type="project" value="UniProtKB-KW"/>
</dbReference>
<comment type="subcellular location">
    <subcellularLocation>
        <location evidence="1">Membrane</location>
        <topology evidence="1">Multi-pass membrane protein</topology>
    </subcellularLocation>
</comment>
<dbReference type="GO" id="GO:0004252">
    <property type="term" value="F:serine-type endopeptidase activity"/>
    <property type="evidence" value="ECO:0007669"/>
    <property type="project" value="InterPro"/>
</dbReference>
<accession>A0A7J0BHG7</accession>
<feature type="transmembrane region" description="Helical" evidence="5">
    <location>
        <begin position="12"/>
        <end position="30"/>
    </location>
</feature>
<dbReference type="GO" id="GO:0016020">
    <property type="term" value="C:membrane"/>
    <property type="evidence" value="ECO:0007669"/>
    <property type="project" value="UniProtKB-SubCell"/>
</dbReference>
<dbReference type="Pfam" id="PF01694">
    <property type="entry name" value="Rhomboid"/>
    <property type="match status" value="1"/>
</dbReference>
<feature type="transmembrane region" description="Helical" evidence="5">
    <location>
        <begin position="202"/>
        <end position="221"/>
    </location>
</feature>
<evidence type="ECO:0000313" key="8">
    <source>
        <dbReference type="Proteomes" id="UP000503840"/>
    </source>
</evidence>
<feature type="domain" description="Peptidase S54 rhomboid" evidence="6">
    <location>
        <begin position="71"/>
        <end position="222"/>
    </location>
</feature>
<evidence type="ECO:0000256" key="3">
    <source>
        <dbReference type="ARBA" id="ARBA00022989"/>
    </source>
</evidence>
<dbReference type="InterPro" id="IPR035952">
    <property type="entry name" value="Rhomboid-like_sf"/>
</dbReference>
<sequence>MFPIRDSIPRVHTPYAVYTIIVLNVLVFLYQQSLSGGELFTMLHTYGVVPARFAFPDWATQVGYPAYGQFALITHQFMHGGWMHLLLNMWTLWIFGDNIEDVMGPVRFMLFYLCCGLAAVLTHMLSDAAATMPIVGASGAIAGVMGAYFLLYPHAKVVTLIPIIIIPLFFDLPAVVYLGIWFAMQVLSGLGSMVQPGGGASIAWWAHAGGFMAGILLLPVFRQKGRCYYCRIPEGTPPHRAVITRPHHPVVPPSSGRDDG</sequence>
<dbReference type="Proteomes" id="UP000503840">
    <property type="component" value="Unassembled WGS sequence"/>
</dbReference>
<dbReference type="AlphaFoldDB" id="A0A7J0BHG7"/>
<dbReference type="SUPFAM" id="SSF144091">
    <property type="entry name" value="Rhomboid-like"/>
    <property type="match status" value="1"/>
</dbReference>
<keyword evidence="2 5" id="KW-0812">Transmembrane</keyword>
<evidence type="ECO:0000256" key="5">
    <source>
        <dbReference type="SAM" id="Phobius"/>
    </source>
</evidence>
<keyword evidence="7" id="KW-0378">Hydrolase</keyword>
<dbReference type="PANTHER" id="PTHR43731:SF26">
    <property type="entry name" value="RHOMBOID-LIKE PROTEIN 10, CHLOROPLASTIC"/>
    <property type="match status" value="1"/>
</dbReference>
<keyword evidence="4 5" id="KW-0472">Membrane</keyword>
<keyword evidence="3 5" id="KW-1133">Transmembrane helix</keyword>
<gene>
    <name evidence="7" type="ORF">DSM101010T_15020</name>
</gene>
<evidence type="ECO:0000256" key="2">
    <source>
        <dbReference type="ARBA" id="ARBA00022692"/>
    </source>
</evidence>
<evidence type="ECO:0000256" key="4">
    <source>
        <dbReference type="ARBA" id="ARBA00023136"/>
    </source>
</evidence>
<dbReference type="EMBL" id="BLVO01000013">
    <property type="protein sequence ID" value="GFM33137.1"/>
    <property type="molecule type" value="Genomic_DNA"/>
</dbReference>
<comment type="caution">
    <text evidence="7">The sequence shown here is derived from an EMBL/GenBank/DDBJ whole genome shotgun (WGS) entry which is preliminary data.</text>
</comment>